<comment type="similarity">
    <text evidence="1">Belongs to the metallothionein superfamily. Type 15 family.</text>
</comment>
<gene>
    <name evidence="4" type="ORF">C1H46_034929</name>
</gene>
<dbReference type="Proteomes" id="UP000315295">
    <property type="component" value="Unassembled WGS sequence"/>
</dbReference>
<reference evidence="4 5" key="1">
    <citation type="journal article" date="2019" name="G3 (Bethesda)">
        <title>Sequencing of a Wild Apple (Malus baccata) Genome Unravels the Differences Between Cultivated and Wild Apple Species Regarding Disease Resistance and Cold Tolerance.</title>
        <authorList>
            <person name="Chen X."/>
        </authorList>
    </citation>
    <scope>NUCLEOTIDE SEQUENCE [LARGE SCALE GENOMIC DNA]</scope>
    <source>
        <strain evidence="5">cv. Shandingzi</strain>
        <tissue evidence="4">Leaves</tissue>
    </source>
</reference>
<accession>A0A540KZ76</accession>
<dbReference type="GO" id="GO:0005507">
    <property type="term" value="F:copper ion binding"/>
    <property type="evidence" value="ECO:0007669"/>
    <property type="project" value="InterPro"/>
</dbReference>
<dbReference type="GO" id="GO:0008270">
    <property type="term" value="F:zinc ion binding"/>
    <property type="evidence" value="ECO:0007669"/>
    <property type="project" value="InterPro"/>
</dbReference>
<keyword evidence="5" id="KW-1185">Reference proteome</keyword>
<keyword evidence="2" id="KW-0479">Metal-binding</keyword>
<name>A0A540KZ76_MALBA</name>
<dbReference type="PANTHER" id="PTHR33357:SF3">
    <property type="entry name" value="METALLOTHIONEIN-LIKE PROTEIN 3"/>
    <property type="match status" value="1"/>
</dbReference>
<dbReference type="STRING" id="106549.A0A540KZ76"/>
<organism evidence="4 5">
    <name type="scientific">Malus baccata</name>
    <name type="common">Siberian crab apple</name>
    <name type="synonym">Pyrus baccata</name>
    <dbReference type="NCBI Taxonomy" id="106549"/>
    <lineage>
        <taxon>Eukaryota</taxon>
        <taxon>Viridiplantae</taxon>
        <taxon>Streptophyta</taxon>
        <taxon>Embryophyta</taxon>
        <taxon>Tracheophyta</taxon>
        <taxon>Spermatophyta</taxon>
        <taxon>Magnoliopsida</taxon>
        <taxon>eudicotyledons</taxon>
        <taxon>Gunneridae</taxon>
        <taxon>Pentapetalae</taxon>
        <taxon>rosids</taxon>
        <taxon>fabids</taxon>
        <taxon>Rosales</taxon>
        <taxon>Rosaceae</taxon>
        <taxon>Amygdaloideae</taxon>
        <taxon>Maleae</taxon>
        <taxon>Malus</taxon>
    </lineage>
</organism>
<dbReference type="EMBL" id="VIEB01000854">
    <property type="protein sequence ID" value="TQD79510.1"/>
    <property type="molecule type" value="Genomic_DNA"/>
</dbReference>
<dbReference type="PANTHER" id="PTHR33357">
    <property type="entry name" value="METALLOTHIONEIN-LIKE PROTEIN 3"/>
    <property type="match status" value="1"/>
</dbReference>
<evidence type="ECO:0008006" key="6">
    <source>
        <dbReference type="Google" id="ProtNLM"/>
    </source>
</evidence>
<sequence length="66" mass="6916">MSGKCDNCDCADSSQCVKKGNSYDLVIVETENRSMDTVFVDAPAAEHDGKCKCGTGCSCVSCTCGH</sequence>
<proteinExistence type="inferred from homology"/>
<evidence type="ECO:0000256" key="2">
    <source>
        <dbReference type="ARBA" id="ARBA00022723"/>
    </source>
</evidence>
<evidence type="ECO:0000313" key="4">
    <source>
        <dbReference type="EMBL" id="TQD79510.1"/>
    </source>
</evidence>
<protein>
    <recommendedName>
        <fullName evidence="6">Metallothionein-like protein</fullName>
    </recommendedName>
</protein>
<dbReference type="AlphaFoldDB" id="A0A540KZ76"/>
<evidence type="ECO:0000313" key="5">
    <source>
        <dbReference type="Proteomes" id="UP000315295"/>
    </source>
</evidence>
<evidence type="ECO:0000256" key="1">
    <source>
        <dbReference type="ARBA" id="ARBA00005802"/>
    </source>
</evidence>
<dbReference type="InterPro" id="IPR044671">
    <property type="entry name" value="MT3"/>
</dbReference>
<comment type="caution">
    <text evidence="4">The sequence shown here is derived from an EMBL/GenBank/DDBJ whole genome shotgun (WGS) entry which is preliminary data.</text>
</comment>
<evidence type="ECO:0000256" key="3">
    <source>
        <dbReference type="ARBA" id="ARBA00022851"/>
    </source>
</evidence>
<keyword evidence="3" id="KW-0480">Metal-thiolate cluster</keyword>
<dbReference type="GO" id="GO:0006878">
    <property type="term" value="P:intracellular copper ion homeostasis"/>
    <property type="evidence" value="ECO:0007669"/>
    <property type="project" value="InterPro"/>
</dbReference>